<comment type="caution">
    <text evidence="2">The sequence shown here is derived from an EMBL/GenBank/DDBJ whole genome shotgun (WGS) entry which is preliminary data.</text>
</comment>
<organism evidence="2 3">
    <name type="scientific">Arthrobacter humicola</name>
    <dbReference type="NCBI Taxonomy" id="409291"/>
    <lineage>
        <taxon>Bacteria</taxon>
        <taxon>Bacillati</taxon>
        <taxon>Actinomycetota</taxon>
        <taxon>Actinomycetes</taxon>
        <taxon>Micrococcales</taxon>
        <taxon>Micrococcaceae</taxon>
        <taxon>Arthrobacter</taxon>
    </lineage>
</organism>
<feature type="domain" description="HNH nuclease" evidence="1">
    <location>
        <begin position="129"/>
        <end position="173"/>
    </location>
</feature>
<dbReference type="SUPFAM" id="SSF54060">
    <property type="entry name" value="His-Me finger endonucleases"/>
    <property type="match status" value="1"/>
</dbReference>
<keyword evidence="3" id="KW-1185">Reference proteome</keyword>
<dbReference type="EMBL" id="BAAAQB010000038">
    <property type="protein sequence ID" value="GAA2141654.1"/>
    <property type="molecule type" value="Genomic_DNA"/>
</dbReference>
<evidence type="ECO:0000313" key="3">
    <source>
        <dbReference type="Proteomes" id="UP001500102"/>
    </source>
</evidence>
<dbReference type="Gene3D" id="3.90.75.10">
    <property type="entry name" value="Homing Intron 3 (I-ppo) Encoded Endonuclease, Chain A"/>
    <property type="match status" value="1"/>
</dbReference>
<evidence type="ECO:0000313" key="2">
    <source>
        <dbReference type="EMBL" id="GAA2141654.1"/>
    </source>
</evidence>
<name>A0ABN2ZG43_9MICC</name>
<dbReference type="InterPro" id="IPR003615">
    <property type="entry name" value="HNH_nuc"/>
</dbReference>
<sequence length="211" mass="24481">MGRKKTLGRCTKRDAGVRCAEEATRRDWCPAHYAKWYDRNKHWRCQWPGCREFKYDGGRSMARKGKKLFFCRLHEVEHLRPTPEIEDMNVRRLGGSIKDINGCWVWIGGVQGNYGAFVPEGANQVSWMAHRVIWDLLVGGHRPRYELDHAFCGNPACVNPSHLEPVRRSENERRKRRPKRNINWAAAENLAVRAFAERFGLSLPTRPGKTL</sequence>
<accession>A0ABN2ZG43</accession>
<reference evidence="2 3" key="1">
    <citation type="journal article" date="2019" name="Int. J. Syst. Evol. Microbiol.">
        <title>The Global Catalogue of Microorganisms (GCM) 10K type strain sequencing project: providing services to taxonomists for standard genome sequencing and annotation.</title>
        <authorList>
            <consortium name="The Broad Institute Genomics Platform"/>
            <consortium name="The Broad Institute Genome Sequencing Center for Infectious Disease"/>
            <person name="Wu L."/>
            <person name="Ma J."/>
        </authorList>
    </citation>
    <scope>NUCLEOTIDE SEQUENCE [LARGE SCALE GENOMIC DNA]</scope>
    <source>
        <strain evidence="2 3">JCM 15921</strain>
    </source>
</reference>
<dbReference type="RefSeq" id="WP_425547220.1">
    <property type="nucleotide sequence ID" value="NZ_BAAAQB010000038.1"/>
</dbReference>
<proteinExistence type="predicted"/>
<dbReference type="InterPro" id="IPR044930">
    <property type="entry name" value="Homing_endonuclease_His-Me"/>
</dbReference>
<dbReference type="InterPro" id="IPR044925">
    <property type="entry name" value="His-Me_finger_sf"/>
</dbReference>
<dbReference type="Proteomes" id="UP001500102">
    <property type="component" value="Unassembled WGS sequence"/>
</dbReference>
<dbReference type="Pfam" id="PF13392">
    <property type="entry name" value="HNH_3"/>
    <property type="match status" value="1"/>
</dbReference>
<evidence type="ECO:0000259" key="1">
    <source>
        <dbReference type="Pfam" id="PF13392"/>
    </source>
</evidence>
<gene>
    <name evidence="2" type="ORF">GCM10009825_30380</name>
</gene>
<protein>
    <recommendedName>
        <fullName evidence="1">HNH nuclease domain-containing protein</fullName>
    </recommendedName>
</protein>